<evidence type="ECO:0000313" key="1">
    <source>
        <dbReference type="EMBL" id="GGU47150.1"/>
    </source>
</evidence>
<protein>
    <submittedName>
        <fullName evidence="1">Uncharacterized protein</fullName>
    </submittedName>
</protein>
<sequence>MTVDAVRDEEDLSAHEDRLRAGAEALAAAERRLLAQAAALEGRPGVPDWCVPTLRRQAESCRVAAEDMGDAAAVVGRHAARSGAGRAGVRAAAPPGAA</sequence>
<proteinExistence type="predicted"/>
<dbReference type="RefSeq" id="WP_189552189.1">
    <property type="nucleotide sequence ID" value="NZ_BMTP01000010.1"/>
</dbReference>
<dbReference type="AlphaFoldDB" id="A0A918I157"/>
<evidence type="ECO:0000313" key="2">
    <source>
        <dbReference type="Proteomes" id="UP000636661"/>
    </source>
</evidence>
<keyword evidence="2" id="KW-1185">Reference proteome</keyword>
<gene>
    <name evidence="1" type="ORF">GCM10010274_39280</name>
</gene>
<name>A0A918I157_9ACTN</name>
<reference evidence="1" key="1">
    <citation type="journal article" date="2014" name="Int. J. Syst. Evol. Microbiol.">
        <title>Complete genome sequence of Corynebacterium casei LMG S-19264T (=DSM 44701T), isolated from a smear-ripened cheese.</title>
        <authorList>
            <consortium name="US DOE Joint Genome Institute (JGI-PGF)"/>
            <person name="Walter F."/>
            <person name="Albersmeier A."/>
            <person name="Kalinowski J."/>
            <person name="Ruckert C."/>
        </authorList>
    </citation>
    <scope>NUCLEOTIDE SEQUENCE</scope>
    <source>
        <strain evidence="1">JCM 4391</strain>
    </source>
</reference>
<dbReference type="Proteomes" id="UP000636661">
    <property type="component" value="Unassembled WGS sequence"/>
</dbReference>
<comment type="caution">
    <text evidence="1">The sequence shown here is derived from an EMBL/GenBank/DDBJ whole genome shotgun (WGS) entry which is preliminary data.</text>
</comment>
<reference evidence="1" key="2">
    <citation type="submission" date="2020-09" db="EMBL/GenBank/DDBJ databases">
        <authorList>
            <person name="Sun Q."/>
            <person name="Ohkuma M."/>
        </authorList>
    </citation>
    <scope>NUCLEOTIDE SEQUENCE</scope>
    <source>
        <strain evidence="1">JCM 4391</strain>
    </source>
</reference>
<organism evidence="1 2">
    <name type="scientific">Streptomyces lavendofoliae</name>
    <dbReference type="NCBI Taxonomy" id="67314"/>
    <lineage>
        <taxon>Bacteria</taxon>
        <taxon>Bacillati</taxon>
        <taxon>Actinomycetota</taxon>
        <taxon>Actinomycetes</taxon>
        <taxon>Kitasatosporales</taxon>
        <taxon>Streptomycetaceae</taxon>
        <taxon>Streptomyces</taxon>
    </lineage>
</organism>
<dbReference type="EMBL" id="BMTP01000010">
    <property type="protein sequence ID" value="GGU47150.1"/>
    <property type="molecule type" value="Genomic_DNA"/>
</dbReference>
<accession>A0A918I157</accession>